<evidence type="ECO:0000313" key="3">
    <source>
        <dbReference type="Proteomes" id="UP001603857"/>
    </source>
</evidence>
<dbReference type="InterPro" id="IPR011992">
    <property type="entry name" value="EF-hand-dom_pair"/>
</dbReference>
<organism evidence="2 3">
    <name type="scientific">Flemingia macrophylla</name>
    <dbReference type="NCBI Taxonomy" id="520843"/>
    <lineage>
        <taxon>Eukaryota</taxon>
        <taxon>Viridiplantae</taxon>
        <taxon>Streptophyta</taxon>
        <taxon>Embryophyta</taxon>
        <taxon>Tracheophyta</taxon>
        <taxon>Spermatophyta</taxon>
        <taxon>Magnoliopsida</taxon>
        <taxon>eudicotyledons</taxon>
        <taxon>Gunneridae</taxon>
        <taxon>Pentapetalae</taxon>
        <taxon>rosids</taxon>
        <taxon>fabids</taxon>
        <taxon>Fabales</taxon>
        <taxon>Fabaceae</taxon>
        <taxon>Papilionoideae</taxon>
        <taxon>50 kb inversion clade</taxon>
        <taxon>NPAAA clade</taxon>
        <taxon>indigoferoid/millettioid clade</taxon>
        <taxon>Phaseoleae</taxon>
        <taxon>Flemingia</taxon>
    </lineage>
</organism>
<evidence type="ECO:0000313" key="2">
    <source>
        <dbReference type="EMBL" id="KAL2320209.1"/>
    </source>
</evidence>
<dbReference type="EMBL" id="JBGMDY010000010">
    <property type="protein sequence ID" value="KAL2320209.1"/>
    <property type="molecule type" value="Genomic_DNA"/>
</dbReference>
<keyword evidence="3" id="KW-1185">Reference proteome</keyword>
<dbReference type="SUPFAM" id="SSF47473">
    <property type="entry name" value="EF-hand"/>
    <property type="match status" value="1"/>
</dbReference>
<evidence type="ECO:0000259" key="1">
    <source>
        <dbReference type="PROSITE" id="PS50222"/>
    </source>
</evidence>
<dbReference type="PROSITE" id="PS50222">
    <property type="entry name" value="EF_HAND_2"/>
    <property type="match status" value="1"/>
</dbReference>
<dbReference type="InterPro" id="IPR002048">
    <property type="entry name" value="EF_hand_dom"/>
</dbReference>
<sequence length="72" mass="8044">MPNLEATFETLVDTFVFLDKNEDGYVSKNETVQAINEKIWSPGASLNQMPLQVKAQTGLYGYKLPHLLEAVS</sequence>
<proteinExistence type="predicted"/>
<dbReference type="AlphaFoldDB" id="A0ABD1L9L3"/>
<accession>A0ABD1L9L3</accession>
<gene>
    <name evidence="2" type="ORF">Fmac_029178</name>
</gene>
<dbReference type="Proteomes" id="UP001603857">
    <property type="component" value="Unassembled WGS sequence"/>
</dbReference>
<name>A0ABD1L9L3_9FABA</name>
<reference evidence="2 3" key="1">
    <citation type="submission" date="2024-08" db="EMBL/GenBank/DDBJ databases">
        <title>Insights into the chromosomal genome structure of Flemingia macrophylla.</title>
        <authorList>
            <person name="Ding Y."/>
            <person name="Zhao Y."/>
            <person name="Bi W."/>
            <person name="Wu M."/>
            <person name="Zhao G."/>
            <person name="Gong Y."/>
            <person name="Li W."/>
            <person name="Zhang P."/>
        </authorList>
    </citation>
    <scope>NUCLEOTIDE SEQUENCE [LARGE SCALE GENOMIC DNA]</scope>
    <source>
        <strain evidence="2">DYQJB</strain>
        <tissue evidence="2">Leaf</tissue>
    </source>
</reference>
<comment type="caution">
    <text evidence="2">The sequence shown here is derived from an EMBL/GenBank/DDBJ whole genome shotgun (WGS) entry which is preliminary data.</text>
</comment>
<protein>
    <recommendedName>
        <fullName evidence="1">EF-hand domain-containing protein</fullName>
    </recommendedName>
</protein>
<feature type="domain" description="EF-hand" evidence="1">
    <location>
        <begin position="6"/>
        <end position="41"/>
    </location>
</feature>